<dbReference type="PROSITE" id="PS50262">
    <property type="entry name" value="G_PROTEIN_RECEP_F1_2"/>
    <property type="match status" value="1"/>
</dbReference>
<dbReference type="OrthoDB" id="6086428at2759"/>
<feature type="compositionally biased region" description="Basic and acidic residues" evidence="11">
    <location>
        <begin position="22"/>
        <end position="32"/>
    </location>
</feature>
<evidence type="ECO:0000256" key="11">
    <source>
        <dbReference type="SAM" id="MobiDB-lite"/>
    </source>
</evidence>
<keyword evidence="9 10" id="KW-0807">Transducer</keyword>
<dbReference type="SUPFAM" id="SSF81321">
    <property type="entry name" value="Family A G protein-coupled receptor-like"/>
    <property type="match status" value="1"/>
</dbReference>
<dbReference type="PRINTS" id="PR00237">
    <property type="entry name" value="GPCRRHODOPSN"/>
</dbReference>
<evidence type="ECO:0000256" key="6">
    <source>
        <dbReference type="ARBA" id="ARBA00023136"/>
    </source>
</evidence>
<reference evidence="15" key="1">
    <citation type="submission" date="2025-08" db="UniProtKB">
        <authorList>
            <consortium name="RefSeq"/>
        </authorList>
    </citation>
    <scope>IDENTIFICATION</scope>
    <source>
        <tissue evidence="15">Kidney</tissue>
    </source>
</reference>
<keyword evidence="14" id="KW-1185">Reference proteome</keyword>
<dbReference type="Proteomes" id="UP000515202">
    <property type="component" value="Unplaced"/>
</dbReference>
<dbReference type="Pfam" id="PF00001">
    <property type="entry name" value="7tm_1"/>
    <property type="match status" value="1"/>
</dbReference>
<dbReference type="InterPro" id="IPR000276">
    <property type="entry name" value="GPCR_Rhodpsn"/>
</dbReference>
<evidence type="ECO:0000256" key="9">
    <source>
        <dbReference type="ARBA" id="ARBA00023224"/>
    </source>
</evidence>
<comment type="subcellular location">
    <subcellularLocation>
        <location evidence="1">Cell membrane</location>
        <topology evidence="1">Multi-pass membrane protein</topology>
    </subcellularLocation>
</comment>
<keyword evidence="3 10" id="KW-0812">Transmembrane</keyword>
<comment type="similarity">
    <text evidence="10">Belongs to the G-protein coupled receptor 1 family.</text>
</comment>
<keyword evidence="6 12" id="KW-0472">Membrane</keyword>
<dbReference type="GO" id="GO:0004950">
    <property type="term" value="F:chemokine receptor activity"/>
    <property type="evidence" value="ECO:0007669"/>
    <property type="project" value="InterPro"/>
</dbReference>
<evidence type="ECO:0000259" key="13">
    <source>
        <dbReference type="PROSITE" id="PS50262"/>
    </source>
</evidence>
<evidence type="ECO:0000256" key="10">
    <source>
        <dbReference type="RuleBase" id="RU000688"/>
    </source>
</evidence>
<dbReference type="KEGG" id="pvp:105302959"/>
<evidence type="ECO:0000256" key="8">
    <source>
        <dbReference type="ARBA" id="ARBA00023180"/>
    </source>
</evidence>
<evidence type="ECO:0000313" key="15">
    <source>
        <dbReference type="RefSeq" id="XP_011374568.2"/>
    </source>
</evidence>
<evidence type="ECO:0000256" key="1">
    <source>
        <dbReference type="ARBA" id="ARBA00004651"/>
    </source>
</evidence>
<evidence type="ECO:0000313" key="14">
    <source>
        <dbReference type="Proteomes" id="UP000515202"/>
    </source>
</evidence>
<dbReference type="InterPro" id="IPR044734">
    <property type="entry name" value="GPR35_7tmA"/>
</dbReference>
<evidence type="ECO:0000256" key="12">
    <source>
        <dbReference type="SAM" id="Phobius"/>
    </source>
</evidence>
<keyword evidence="4 12" id="KW-1133">Transmembrane helix</keyword>
<dbReference type="RefSeq" id="XP_011374568.2">
    <property type="nucleotide sequence ID" value="XM_011376266.2"/>
</dbReference>
<feature type="transmembrane region" description="Helical" evidence="12">
    <location>
        <begin position="255"/>
        <end position="280"/>
    </location>
</feature>
<evidence type="ECO:0000256" key="4">
    <source>
        <dbReference type="ARBA" id="ARBA00022989"/>
    </source>
</evidence>
<dbReference type="PROSITE" id="PS00237">
    <property type="entry name" value="G_PROTEIN_RECEP_F1_1"/>
    <property type="match status" value="1"/>
</dbReference>
<dbReference type="InterPro" id="IPR017452">
    <property type="entry name" value="GPCR_Rhodpsn_7TM"/>
</dbReference>
<name>A0A6P3R303_PTEVA</name>
<evidence type="ECO:0000256" key="2">
    <source>
        <dbReference type="ARBA" id="ARBA00022475"/>
    </source>
</evidence>
<feature type="transmembrane region" description="Helical" evidence="12">
    <location>
        <begin position="301"/>
        <end position="319"/>
    </location>
</feature>
<evidence type="ECO:0000256" key="3">
    <source>
        <dbReference type="ARBA" id="ARBA00022692"/>
    </source>
</evidence>
<dbReference type="PANTHER" id="PTHR24232">
    <property type="entry name" value="G-PROTEIN COUPLED RECEPTOR"/>
    <property type="match status" value="1"/>
</dbReference>
<dbReference type="GO" id="GO:0007200">
    <property type="term" value="P:phospholipase C-activating G protein-coupled receptor signaling pathway"/>
    <property type="evidence" value="ECO:0007669"/>
    <property type="project" value="TreeGrafter"/>
</dbReference>
<gene>
    <name evidence="15" type="primary">GPR35</name>
</gene>
<accession>A0A6P3R303</accession>
<protein>
    <submittedName>
        <fullName evidence="15">LOW QUALITY PROTEIN: G-protein coupled receptor 35</fullName>
    </submittedName>
</protein>
<feature type="transmembrane region" description="Helical" evidence="12">
    <location>
        <begin position="104"/>
        <end position="125"/>
    </location>
</feature>
<dbReference type="AlphaFoldDB" id="A0A6P3R303"/>
<feature type="transmembrane region" description="Helical" evidence="12">
    <location>
        <begin position="214"/>
        <end position="235"/>
    </location>
</feature>
<dbReference type="FunFam" id="1.20.1070.10:FF:000142">
    <property type="entry name" value="G protein-coupled receptor 55"/>
    <property type="match status" value="1"/>
</dbReference>
<keyword evidence="7 10" id="KW-0675">Receptor</keyword>
<evidence type="ECO:0000256" key="7">
    <source>
        <dbReference type="ARBA" id="ARBA00023170"/>
    </source>
</evidence>
<feature type="transmembrane region" description="Helical" evidence="12">
    <location>
        <begin position="137"/>
        <end position="156"/>
    </location>
</feature>
<dbReference type="CTD" id="2859"/>
<proteinExistence type="inferred from homology"/>
<dbReference type="PANTHER" id="PTHR24232:SF54">
    <property type="entry name" value="G-PROTEIN COUPLED RECEPTOR 35"/>
    <property type="match status" value="1"/>
</dbReference>
<feature type="region of interest" description="Disordered" evidence="11">
    <location>
        <begin position="1"/>
        <end position="80"/>
    </location>
</feature>
<dbReference type="CDD" id="cd15164">
    <property type="entry name" value="7tmA_GPR35-like"/>
    <property type="match status" value="1"/>
</dbReference>
<keyword evidence="2" id="KW-1003">Cell membrane</keyword>
<organism evidence="14 15">
    <name type="scientific">Pteropus vampyrus</name>
    <name type="common">Large flying fox</name>
    <dbReference type="NCBI Taxonomy" id="132908"/>
    <lineage>
        <taxon>Eukaryota</taxon>
        <taxon>Metazoa</taxon>
        <taxon>Chordata</taxon>
        <taxon>Craniata</taxon>
        <taxon>Vertebrata</taxon>
        <taxon>Euteleostomi</taxon>
        <taxon>Mammalia</taxon>
        <taxon>Eutheria</taxon>
        <taxon>Laurasiatheria</taxon>
        <taxon>Chiroptera</taxon>
        <taxon>Yinpterochiroptera</taxon>
        <taxon>Pteropodoidea</taxon>
        <taxon>Pteropodidae</taxon>
        <taxon>Pteropodinae</taxon>
        <taxon>Pteropus</taxon>
    </lineage>
</organism>
<keyword evidence="5 10" id="KW-0297">G-protein coupled receptor</keyword>
<sequence length="387" mass="41628">MGTSVSRSGARCGASAFQAEKPQAEKEEEAGRSQHAAVNHQGHVQHLPGGVPGCAAAAEQKAGSSGEPAQEEGSRSCPGPSTMNSSSCNFSEPSWAPLVTRISYAYLGVLLALGLPLNGLALWVLCCRLQQWTETRIYMANLAVADICLLCALPFMLRSVMGRSEDTLFCQLSQGIYLANRYMSISLVTAIAVDRYVAVRHPLRARGLRSPRQAAAVCVALWVLVVSSLVIRWVLRTQDGGFCFLNPTRHNPKTIVFSLLGFYPPLAALVFCSLQVVTALGRRPAADPGQAEATQKAARMIWANLAVFVFCFLPLHVVLTVRMATGLHTCAIHIALVVTSKVSDANCCLDAICYYYVAKEFQEATAVTRLPGAMAHKSLDSLSVTLS</sequence>
<evidence type="ECO:0000256" key="5">
    <source>
        <dbReference type="ARBA" id="ARBA00023040"/>
    </source>
</evidence>
<feature type="domain" description="G-protein coupled receptors family 1 profile" evidence="13">
    <location>
        <begin position="117"/>
        <end position="354"/>
    </location>
</feature>
<dbReference type="GeneID" id="105302959"/>
<dbReference type="Gene3D" id="1.20.1070.10">
    <property type="entry name" value="Rhodopsin 7-helix transmembrane proteins"/>
    <property type="match status" value="1"/>
</dbReference>
<dbReference type="PRINTS" id="PR01157">
    <property type="entry name" value="P2YPURNOCPTR"/>
</dbReference>
<keyword evidence="8" id="KW-0325">Glycoprotein</keyword>
<dbReference type="GO" id="GO:0005886">
    <property type="term" value="C:plasma membrane"/>
    <property type="evidence" value="ECO:0007669"/>
    <property type="project" value="UniProtKB-SubCell"/>
</dbReference>
<dbReference type="GO" id="GO:0035025">
    <property type="term" value="P:positive regulation of Rho protein signal transduction"/>
    <property type="evidence" value="ECO:0007669"/>
    <property type="project" value="TreeGrafter"/>
</dbReference>